<name>A0ABM4BYU6_HYDVU</name>
<dbReference type="Proteomes" id="UP001652625">
    <property type="component" value="Chromosome 06"/>
</dbReference>
<feature type="transmembrane region" description="Helical" evidence="1">
    <location>
        <begin position="12"/>
        <end position="34"/>
    </location>
</feature>
<gene>
    <name evidence="3" type="primary">LOC124814621</name>
</gene>
<evidence type="ECO:0000313" key="3">
    <source>
        <dbReference type="RefSeq" id="XP_065654405.1"/>
    </source>
</evidence>
<keyword evidence="1" id="KW-0472">Membrane</keyword>
<feature type="transmembrane region" description="Helical" evidence="1">
    <location>
        <begin position="110"/>
        <end position="130"/>
    </location>
</feature>
<evidence type="ECO:0000256" key="1">
    <source>
        <dbReference type="SAM" id="Phobius"/>
    </source>
</evidence>
<protein>
    <submittedName>
        <fullName evidence="3">Uncharacterized protein LOC124814621</fullName>
    </submittedName>
</protein>
<sequence>MRTVKKFFWKINSFVILISLLLILVGVVVDTWWIKYDNNETVKNGLWKECNQKNDTLVCKIRQNILMFKYEQNKDWIIILLTAVELFAALSLSTSLYISYGDNKKRRIAVFFILLFTLSNVLFSIAFISFTEVMFINELLVYNRGWCLYLTYLGSFMIGLAYLFTCMLVYWTYNVNKNKPYKTANNSCEDETLHESILLAGEETQKNEKRISQFATSFQ</sequence>
<keyword evidence="2" id="KW-1185">Reference proteome</keyword>
<dbReference type="RefSeq" id="XP_065654405.1">
    <property type="nucleotide sequence ID" value="XM_065798333.1"/>
</dbReference>
<proteinExistence type="predicted"/>
<feature type="transmembrane region" description="Helical" evidence="1">
    <location>
        <begin position="150"/>
        <end position="173"/>
    </location>
</feature>
<accession>A0ABM4BYU6</accession>
<reference evidence="3" key="1">
    <citation type="submission" date="2025-08" db="UniProtKB">
        <authorList>
            <consortium name="RefSeq"/>
        </authorList>
    </citation>
    <scope>IDENTIFICATION</scope>
</reference>
<organism evidence="2 3">
    <name type="scientific">Hydra vulgaris</name>
    <name type="common">Hydra</name>
    <name type="synonym">Hydra attenuata</name>
    <dbReference type="NCBI Taxonomy" id="6087"/>
    <lineage>
        <taxon>Eukaryota</taxon>
        <taxon>Metazoa</taxon>
        <taxon>Cnidaria</taxon>
        <taxon>Hydrozoa</taxon>
        <taxon>Hydroidolina</taxon>
        <taxon>Anthoathecata</taxon>
        <taxon>Aplanulata</taxon>
        <taxon>Hydridae</taxon>
        <taxon>Hydra</taxon>
    </lineage>
</organism>
<evidence type="ECO:0000313" key="2">
    <source>
        <dbReference type="Proteomes" id="UP001652625"/>
    </source>
</evidence>
<dbReference type="Gene3D" id="1.20.140.150">
    <property type="match status" value="1"/>
</dbReference>
<feature type="transmembrane region" description="Helical" evidence="1">
    <location>
        <begin position="76"/>
        <end position="98"/>
    </location>
</feature>
<keyword evidence="1" id="KW-0812">Transmembrane</keyword>
<dbReference type="GeneID" id="124814621"/>
<keyword evidence="1" id="KW-1133">Transmembrane helix</keyword>